<dbReference type="SUPFAM" id="SSF51679">
    <property type="entry name" value="Bacterial luciferase-like"/>
    <property type="match status" value="1"/>
</dbReference>
<proteinExistence type="predicted"/>
<protein>
    <submittedName>
        <fullName evidence="1">LLM class flavin-dependent oxidoreductase</fullName>
    </submittedName>
</protein>
<dbReference type="InterPro" id="IPR036661">
    <property type="entry name" value="Luciferase-like_sf"/>
</dbReference>
<dbReference type="InterPro" id="IPR050172">
    <property type="entry name" value="SsuD_RutA_monooxygenase"/>
</dbReference>
<dbReference type="Gene3D" id="3.20.20.30">
    <property type="entry name" value="Luciferase-like domain"/>
    <property type="match status" value="1"/>
</dbReference>
<dbReference type="Proteomes" id="UP001519887">
    <property type="component" value="Unassembled WGS sequence"/>
</dbReference>
<organism evidence="1 2">
    <name type="scientific">Paenibacillus sepulcri</name>
    <dbReference type="NCBI Taxonomy" id="359917"/>
    <lineage>
        <taxon>Bacteria</taxon>
        <taxon>Bacillati</taxon>
        <taxon>Bacillota</taxon>
        <taxon>Bacilli</taxon>
        <taxon>Bacillales</taxon>
        <taxon>Paenibacillaceae</taxon>
        <taxon>Paenibacillus</taxon>
    </lineage>
</organism>
<comment type="caution">
    <text evidence="1">The sequence shown here is derived from an EMBL/GenBank/DDBJ whole genome shotgun (WGS) entry which is preliminary data.</text>
</comment>
<name>A0ABS7CJ56_9BACL</name>
<reference evidence="1 2" key="1">
    <citation type="submission" date="2021-07" db="EMBL/GenBank/DDBJ databases">
        <title>Paenibacillus radiodurans sp. nov., isolated from the southeastern edge of Tengger Desert.</title>
        <authorList>
            <person name="Zhang G."/>
        </authorList>
    </citation>
    <scope>NUCLEOTIDE SEQUENCE [LARGE SCALE GENOMIC DNA]</scope>
    <source>
        <strain evidence="1 2">CCM 7311</strain>
    </source>
</reference>
<keyword evidence="2" id="KW-1185">Reference proteome</keyword>
<sequence length="68" mass="7442">DKGRAVGGHLHIVGSPAEVVEQLKQLHATGVDGIQITFYDYEPELAYFGESVIPLLEQAGLRLPQEQL</sequence>
<dbReference type="EMBL" id="JAHZIK010002579">
    <property type="protein sequence ID" value="MBW7460958.1"/>
    <property type="molecule type" value="Genomic_DNA"/>
</dbReference>
<feature type="non-terminal residue" evidence="1">
    <location>
        <position position="1"/>
    </location>
</feature>
<dbReference type="PANTHER" id="PTHR42847:SF4">
    <property type="entry name" value="ALKANESULFONATE MONOOXYGENASE-RELATED"/>
    <property type="match status" value="1"/>
</dbReference>
<gene>
    <name evidence="1" type="ORF">K0U00_43575</name>
</gene>
<evidence type="ECO:0000313" key="2">
    <source>
        <dbReference type="Proteomes" id="UP001519887"/>
    </source>
</evidence>
<dbReference type="PANTHER" id="PTHR42847">
    <property type="entry name" value="ALKANESULFONATE MONOOXYGENASE"/>
    <property type="match status" value="1"/>
</dbReference>
<evidence type="ECO:0000313" key="1">
    <source>
        <dbReference type="EMBL" id="MBW7460958.1"/>
    </source>
</evidence>
<accession>A0ABS7CJ56</accession>